<dbReference type="EMBL" id="KV441469">
    <property type="protein sequence ID" value="OAG26293.1"/>
    <property type="molecule type" value="Genomic_DNA"/>
</dbReference>
<protein>
    <submittedName>
        <fullName evidence="1">Uncharacterized protein</fullName>
    </submittedName>
</protein>
<gene>
    <name evidence="1" type="ORF">CC77DRAFT_35847</name>
</gene>
<organism evidence="1 2">
    <name type="scientific">Alternaria alternata</name>
    <name type="common">Alternaria rot fungus</name>
    <name type="synonym">Torula alternata</name>
    <dbReference type="NCBI Taxonomy" id="5599"/>
    <lineage>
        <taxon>Eukaryota</taxon>
        <taxon>Fungi</taxon>
        <taxon>Dikarya</taxon>
        <taxon>Ascomycota</taxon>
        <taxon>Pezizomycotina</taxon>
        <taxon>Dothideomycetes</taxon>
        <taxon>Pleosporomycetidae</taxon>
        <taxon>Pleosporales</taxon>
        <taxon>Pleosporineae</taxon>
        <taxon>Pleosporaceae</taxon>
        <taxon>Alternaria</taxon>
        <taxon>Alternaria sect. Alternaria</taxon>
        <taxon>Alternaria alternata complex</taxon>
    </lineage>
</organism>
<dbReference type="VEuPathDB" id="FungiDB:CC77DRAFT_35847"/>
<dbReference type="KEGG" id="aalt:CC77DRAFT_35847"/>
<reference evidence="1 2" key="1">
    <citation type="submission" date="2016-05" db="EMBL/GenBank/DDBJ databases">
        <title>Comparative analysis of secretome profiles of manganese(II)-oxidizing ascomycete fungi.</title>
        <authorList>
            <consortium name="DOE Joint Genome Institute"/>
            <person name="Zeiner C.A."/>
            <person name="Purvine S.O."/>
            <person name="Zink E.M."/>
            <person name="Wu S."/>
            <person name="Pasa-Tolic L."/>
            <person name="Chaput D.L."/>
            <person name="Haridas S."/>
            <person name="Grigoriev I.V."/>
            <person name="Santelli C.M."/>
            <person name="Hansel C.M."/>
        </authorList>
    </citation>
    <scope>NUCLEOTIDE SEQUENCE [LARGE SCALE GENOMIC DNA]</scope>
    <source>
        <strain evidence="1 2">SRC1lrK2f</strain>
    </source>
</reference>
<dbReference type="Proteomes" id="UP000077248">
    <property type="component" value="Unassembled WGS sequence"/>
</dbReference>
<keyword evidence="2" id="KW-1185">Reference proteome</keyword>
<proteinExistence type="predicted"/>
<dbReference type="AlphaFoldDB" id="A0A177E2T4"/>
<dbReference type="RefSeq" id="XP_018391714.1">
    <property type="nucleotide sequence ID" value="XM_018531358.1"/>
</dbReference>
<name>A0A177E2T4_ALTAL</name>
<dbReference type="GeneID" id="29116952"/>
<sequence>MLPLPGDPFSTAEQADYECKLTQRRLDALECKHLRSLHGRALGDKMSNAALDWMIEGTFLTAVQAFYATRCGLMTHLVFGPSFLGVLRATGQLPTINISSSLVLLAFSLVLLKGIVYPLGICKPPFCWYILVLDVSHEYV</sequence>
<accession>A0A177E2T4</accession>
<evidence type="ECO:0000313" key="2">
    <source>
        <dbReference type="Proteomes" id="UP000077248"/>
    </source>
</evidence>
<evidence type="ECO:0000313" key="1">
    <source>
        <dbReference type="EMBL" id="OAG26293.1"/>
    </source>
</evidence>